<feature type="compositionally biased region" description="Low complexity" evidence="1">
    <location>
        <begin position="27"/>
        <end position="40"/>
    </location>
</feature>
<feature type="region of interest" description="Disordered" evidence="1">
    <location>
        <begin position="27"/>
        <end position="53"/>
    </location>
</feature>
<sequence length="53" mass="5280">MPDWSGGVAPKDLVGDVGPDVTVPVAEEAASEASSGEAAAQKIPDIDAEVNSE</sequence>
<name>A0A919D4X8_9ACTN</name>
<reference evidence="2" key="2">
    <citation type="submission" date="2020-09" db="EMBL/GenBank/DDBJ databases">
        <authorList>
            <person name="Sun Q."/>
            <person name="Ohkuma M."/>
        </authorList>
    </citation>
    <scope>NUCLEOTIDE SEQUENCE</scope>
    <source>
        <strain evidence="2">JCM 4714</strain>
    </source>
</reference>
<proteinExistence type="predicted"/>
<evidence type="ECO:0000313" key="3">
    <source>
        <dbReference type="Proteomes" id="UP000655443"/>
    </source>
</evidence>
<dbReference type="EMBL" id="BMVG01000018">
    <property type="protein sequence ID" value="GHE08821.1"/>
    <property type="molecule type" value="Genomic_DNA"/>
</dbReference>
<accession>A0A919D4X8</accession>
<gene>
    <name evidence="2" type="ORF">GCM10010339_58940</name>
</gene>
<comment type="caution">
    <text evidence="2">The sequence shown here is derived from an EMBL/GenBank/DDBJ whole genome shotgun (WGS) entry which is preliminary data.</text>
</comment>
<protein>
    <submittedName>
        <fullName evidence="2">Uncharacterized protein</fullName>
    </submittedName>
</protein>
<dbReference type="Proteomes" id="UP000655443">
    <property type="component" value="Unassembled WGS sequence"/>
</dbReference>
<organism evidence="2 3">
    <name type="scientific">Streptomyces alanosinicus</name>
    <dbReference type="NCBI Taxonomy" id="68171"/>
    <lineage>
        <taxon>Bacteria</taxon>
        <taxon>Bacillati</taxon>
        <taxon>Actinomycetota</taxon>
        <taxon>Actinomycetes</taxon>
        <taxon>Kitasatosporales</taxon>
        <taxon>Streptomycetaceae</taxon>
        <taxon>Streptomyces</taxon>
    </lineage>
</organism>
<keyword evidence="3" id="KW-1185">Reference proteome</keyword>
<evidence type="ECO:0000256" key="1">
    <source>
        <dbReference type="SAM" id="MobiDB-lite"/>
    </source>
</evidence>
<evidence type="ECO:0000313" key="2">
    <source>
        <dbReference type="EMBL" id="GHE08821.1"/>
    </source>
</evidence>
<dbReference type="AlphaFoldDB" id="A0A919D4X8"/>
<reference evidence="2" key="1">
    <citation type="journal article" date="2014" name="Int. J. Syst. Evol. Microbiol.">
        <title>Complete genome sequence of Corynebacterium casei LMG S-19264T (=DSM 44701T), isolated from a smear-ripened cheese.</title>
        <authorList>
            <consortium name="US DOE Joint Genome Institute (JGI-PGF)"/>
            <person name="Walter F."/>
            <person name="Albersmeier A."/>
            <person name="Kalinowski J."/>
            <person name="Ruckert C."/>
        </authorList>
    </citation>
    <scope>NUCLEOTIDE SEQUENCE</scope>
    <source>
        <strain evidence="2">JCM 4714</strain>
    </source>
</reference>